<evidence type="ECO:0000313" key="2">
    <source>
        <dbReference type="Proteomes" id="UP000886501"/>
    </source>
</evidence>
<organism evidence="1 2">
    <name type="scientific">Thelephora ganbajun</name>
    <name type="common">Ganba fungus</name>
    <dbReference type="NCBI Taxonomy" id="370292"/>
    <lineage>
        <taxon>Eukaryota</taxon>
        <taxon>Fungi</taxon>
        <taxon>Dikarya</taxon>
        <taxon>Basidiomycota</taxon>
        <taxon>Agaricomycotina</taxon>
        <taxon>Agaricomycetes</taxon>
        <taxon>Thelephorales</taxon>
        <taxon>Thelephoraceae</taxon>
        <taxon>Thelephora</taxon>
    </lineage>
</organism>
<accession>A0ACB6Z369</accession>
<reference evidence="1" key="1">
    <citation type="submission" date="2019-10" db="EMBL/GenBank/DDBJ databases">
        <authorList>
            <consortium name="DOE Joint Genome Institute"/>
            <person name="Kuo A."/>
            <person name="Miyauchi S."/>
            <person name="Kiss E."/>
            <person name="Drula E."/>
            <person name="Kohler A."/>
            <person name="Sanchez-Garcia M."/>
            <person name="Andreopoulos B."/>
            <person name="Barry K.W."/>
            <person name="Bonito G."/>
            <person name="Buee M."/>
            <person name="Carver A."/>
            <person name="Chen C."/>
            <person name="Cichocki N."/>
            <person name="Clum A."/>
            <person name="Culley D."/>
            <person name="Crous P.W."/>
            <person name="Fauchery L."/>
            <person name="Girlanda M."/>
            <person name="Hayes R."/>
            <person name="Keri Z."/>
            <person name="Labutti K."/>
            <person name="Lipzen A."/>
            <person name="Lombard V."/>
            <person name="Magnuson J."/>
            <person name="Maillard F."/>
            <person name="Morin E."/>
            <person name="Murat C."/>
            <person name="Nolan M."/>
            <person name="Ohm R."/>
            <person name="Pangilinan J."/>
            <person name="Pereira M."/>
            <person name="Perotto S."/>
            <person name="Peter M."/>
            <person name="Riley R."/>
            <person name="Sitrit Y."/>
            <person name="Stielow B."/>
            <person name="Szollosi G."/>
            <person name="Zifcakova L."/>
            <person name="Stursova M."/>
            <person name="Spatafora J.W."/>
            <person name="Tedersoo L."/>
            <person name="Vaario L.-M."/>
            <person name="Yamada A."/>
            <person name="Yan M."/>
            <person name="Wang P."/>
            <person name="Xu J."/>
            <person name="Bruns T."/>
            <person name="Baldrian P."/>
            <person name="Vilgalys R."/>
            <person name="Henrissat B."/>
            <person name="Grigoriev I.V."/>
            <person name="Hibbett D."/>
            <person name="Nagy L.G."/>
            <person name="Martin F.M."/>
        </authorList>
    </citation>
    <scope>NUCLEOTIDE SEQUENCE</scope>
    <source>
        <strain evidence="1">P2</strain>
    </source>
</reference>
<dbReference type="EMBL" id="MU118167">
    <property type="protein sequence ID" value="KAF9644008.1"/>
    <property type="molecule type" value="Genomic_DNA"/>
</dbReference>
<gene>
    <name evidence="1" type="ORF">BDM02DRAFT_1244940</name>
</gene>
<name>A0ACB6Z369_THEGA</name>
<comment type="caution">
    <text evidence="1">The sequence shown here is derived from an EMBL/GenBank/DDBJ whole genome shotgun (WGS) entry which is preliminary data.</text>
</comment>
<reference evidence="1" key="2">
    <citation type="journal article" date="2020" name="Nat. Commun.">
        <title>Large-scale genome sequencing of mycorrhizal fungi provides insights into the early evolution of symbiotic traits.</title>
        <authorList>
            <person name="Miyauchi S."/>
            <person name="Kiss E."/>
            <person name="Kuo A."/>
            <person name="Drula E."/>
            <person name="Kohler A."/>
            <person name="Sanchez-Garcia M."/>
            <person name="Morin E."/>
            <person name="Andreopoulos B."/>
            <person name="Barry K.W."/>
            <person name="Bonito G."/>
            <person name="Buee M."/>
            <person name="Carver A."/>
            <person name="Chen C."/>
            <person name="Cichocki N."/>
            <person name="Clum A."/>
            <person name="Culley D."/>
            <person name="Crous P.W."/>
            <person name="Fauchery L."/>
            <person name="Girlanda M."/>
            <person name="Hayes R.D."/>
            <person name="Keri Z."/>
            <person name="LaButti K."/>
            <person name="Lipzen A."/>
            <person name="Lombard V."/>
            <person name="Magnuson J."/>
            <person name="Maillard F."/>
            <person name="Murat C."/>
            <person name="Nolan M."/>
            <person name="Ohm R.A."/>
            <person name="Pangilinan J."/>
            <person name="Pereira M.F."/>
            <person name="Perotto S."/>
            <person name="Peter M."/>
            <person name="Pfister S."/>
            <person name="Riley R."/>
            <person name="Sitrit Y."/>
            <person name="Stielow J.B."/>
            <person name="Szollosi G."/>
            <person name="Zifcakova L."/>
            <person name="Stursova M."/>
            <person name="Spatafora J.W."/>
            <person name="Tedersoo L."/>
            <person name="Vaario L.M."/>
            <person name="Yamada A."/>
            <person name="Yan M."/>
            <person name="Wang P."/>
            <person name="Xu J."/>
            <person name="Bruns T."/>
            <person name="Baldrian P."/>
            <person name="Vilgalys R."/>
            <person name="Dunand C."/>
            <person name="Henrissat B."/>
            <person name="Grigoriev I.V."/>
            <person name="Hibbett D."/>
            <person name="Nagy L.G."/>
            <person name="Martin F.M."/>
        </authorList>
    </citation>
    <scope>NUCLEOTIDE SEQUENCE</scope>
    <source>
        <strain evidence="1">P2</strain>
    </source>
</reference>
<protein>
    <submittedName>
        <fullName evidence="1">Uncharacterized protein</fullName>
    </submittedName>
</protein>
<sequence>MKKHVEIAMAMEGTERRAVVVRMCCLEPIITCTHIAPSADTQSQERIREWVELTEPDRVRLVNDKNSSRANGKASSGETHCHRRETTWNRLDARKSVLESSGGCVVQNVAIVANNSRPKNAKGSIGTNKTPANFHDIRTKTLVCFPLPFISFLATLQADV</sequence>
<evidence type="ECO:0000313" key="1">
    <source>
        <dbReference type="EMBL" id="KAF9644008.1"/>
    </source>
</evidence>
<dbReference type="Proteomes" id="UP000886501">
    <property type="component" value="Unassembled WGS sequence"/>
</dbReference>
<keyword evidence="2" id="KW-1185">Reference proteome</keyword>
<proteinExistence type="predicted"/>